<dbReference type="InterPro" id="IPR016017">
    <property type="entry name" value="GDNF/GAS1"/>
</dbReference>
<evidence type="ECO:0000256" key="4">
    <source>
        <dbReference type="ARBA" id="ARBA00023136"/>
    </source>
</evidence>
<reference evidence="10" key="1">
    <citation type="submission" date="2022-11" db="UniProtKB">
        <authorList>
            <consortium name="WormBaseParasite"/>
        </authorList>
    </citation>
    <scope>IDENTIFICATION</scope>
</reference>
<evidence type="ECO:0000259" key="8">
    <source>
        <dbReference type="SMART" id="SM00907"/>
    </source>
</evidence>
<keyword evidence="4" id="KW-0472">Membrane</keyword>
<sequence length="275" mass="30902">MSPLKNKFLTKIFIYLNYLFIQLINGQQQQSQPFQSEECKKAATNCENSTDCVHRLAVLQSACVTNTCQPQCREAALNLYQNREGRNLLRTDASCVPGRYELEKCGFLPNKLPKHCLLAKLICEIDLQCNSKWEVFISECEANKNNNDIQNCSDKCRKYLNSTLSTQQGIAFSSCTCTDKEDGRCIQLREGTLQACLRQTSGEEEGPLPRPNITPTHPEEEETSSENEIESNNIISTSHSQSDVPAGTISTIKYNGWILVIPSMFLSLLTALIFN</sequence>
<dbReference type="InterPro" id="IPR039596">
    <property type="entry name" value="GAS1"/>
</dbReference>
<protein>
    <submittedName>
        <fullName evidence="10">GDNF/GAS1 domain-containing protein</fullName>
    </submittedName>
</protein>
<organism evidence="9 10">
    <name type="scientific">Meloidogyne incognita</name>
    <name type="common">Southern root-knot nematode worm</name>
    <name type="synonym">Oxyuris incognita</name>
    <dbReference type="NCBI Taxonomy" id="6306"/>
    <lineage>
        <taxon>Eukaryota</taxon>
        <taxon>Metazoa</taxon>
        <taxon>Ecdysozoa</taxon>
        <taxon>Nematoda</taxon>
        <taxon>Chromadorea</taxon>
        <taxon>Rhabditida</taxon>
        <taxon>Tylenchina</taxon>
        <taxon>Tylenchomorpha</taxon>
        <taxon>Tylenchoidea</taxon>
        <taxon>Meloidogynidae</taxon>
        <taxon>Meloidogyninae</taxon>
        <taxon>Meloidogyne</taxon>
        <taxon>Meloidogyne incognita group</taxon>
    </lineage>
</organism>
<dbReference type="GO" id="GO:0051726">
    <property type="term" value="P:regulation of cell cycle"/>
    <property type="evidence" value="ECO:0007669"/>
    <property type="project" value="InterPro"/>
</dbReference>
<feature type="signal peptide" evidence="7">
    <location>
        <begin position="1"/>
        <end position="26"/>
    </location>
</feature>
<proteinExistence type="predicted"/>
<evidence type="ECO:0000256" key="5">
    <source>
        <dbReference type="ARBA" id="ARBA00023180"/>
    </source>
</evidence>
<comment type="subcellular location">
    <subcellularLocation>
        <location evidence="1">Cell membrane</location>
    </subcellularLocation>
</comment>
<dbReference type="WBParaSite" id="Minc3s00428g12150">
    <property type="protein sequence ID" value="Minc3s00428g12150"/>
    <property type="gene ID" value="Minc3s00428g12150"/>
</dbReference>
<feature type="domain" description="GDNF/GAS1" evidence="8">
    <location>
        <begin position="39"/>
        <end position="112"/>
    </location>
</feature>
<evidence type="ECO:0000256" key="3">
    <source>
        <dbReference type="ARBA" id="ARBA00022729"/>
    </source>
</evidence>
<dbReference type="Proteomes" id="UP000887563">
    <property type="component" value="Unplaced"/>
</dbReference>
<dbReference type="GO" id="GO:0005886">
    <property type="term" value="C:plasma membrane"/>
    <property type="evidence" value="ECO:0007669"/>
    <property type="project" value="UniProtKB-SubCell"/>
</dbReference>
<dbReference type="PANTHER" id="PTHR16840:SF3">
    <property type="entry name" value="GROWTH ARREST-SPECIFIC PROTEIN 1"/>
    <property type="match status" value="1"/>
</dbReference>
<evidence type="ECO:0000256" key="1">
    <source>
        <dbReference type="ARBA" id="ARBA00004236"/>
    </source>
</evidence>
<keyword evidence="3 7" id="KW-0732">Signal</keyword>
<evidence type="ECO:0000313" key="10">
    <source>
        <dbReference type="WBParaSite" id="Minc3s00428g12150"/>
    </source>
</evidence>
<evidence type="ECO:0000256" key="6">
    <source>
        <dbReference type="SAM" id="MobiDB-lite"/>
    </source>
</evidence>
<name>A0A914LD09_MELIC</name>
<keyword evidence="2" id="KW-1003">Cell membrane</keyword>
<dbReference type="AlphaFoldDB" id="A0A914LD09"/>
<accession>A0A914LD09</accession>
<feature type="domain" description="GDNF/GAS1" evidence="8">
    <location>
        <begin position="116"/>
        <end position="196"/>
    </location>
</feature>
<feature type="compositionally biased region" description="Acidic residues" evidence="6">
    <location>
        <begin position="219"/>
        <end position="229"/>
    </location>
</feature>
<keyword evidence="5" id="KW-0325">Glycoprotein</keyword>
<dbReference type="PANTHER" id="PTHR16840">
    <property type="entry name" value="GROWTH ARREST-SPECIFIC PROTEIN 1"/>
    <property type="match status" value="1"/>
</dbReference>
<dbReference type="SMART" id="SM00907">
    <property type="entry name" value="GDNF"/>
    <property type="match status" value="2"/>
</dbReference>
<feature type="chain" id="PRO_5037985065" evidence="7">
    <location>
        <begin position="27"/>
        <end position="275"/>
    </location>
</feature>
<feature type="region of interest" description="Disordered" evidence="6">
    <location>
        <begin position="199"/>
        <end position="229"/>
    </location>
</feature>
<keyword evidence="9" id="KW-1185">Reference proteome</keyword>
<evidence type="ECO:0000313" key="9">
    <source>
        <dbReference type="Proteomes" id="UP000887563"/>
    </source>
</evidence>
<evidence type="ECO:0000256" key="2">
    <source>
        <dbReference type="ARBA" id="ARBA00022475"/>
    </source>
</evidence>
<evidence type="ECO:0000256" key="7">
    <source>
        <dbReference type="SAM" id="SignalP"/>
    </source>
</evidence>